<dbReference type="Proteomes" id="UP000012960">
    <property type="component" value="Unplaced"/>
</dbReference>
<accession>A0A804JL24</accession>
<evidence type="ECO:0000313" key="3">
    <source>
        <dbReference type="Proteomes" id="UP000012960"/>
    </source>
</evidence>
<evidence type="ECO:0000313" key="2">
    <source>
        <dbReference type="EnsemblPlants" id="Ma06_p27400.1"/>
    </source>
</evidence>
<proteinExistence type="predicted"/>
<reference evidence="1" key="1">
    <citation type="submission" date="2021-03" db="EMBL/GenBank/DDBJ databases">
        <authorList>
            <consortium name="Genoscope - CEA"/>
            <person name="William W."/>
        </authorList>
    </citation>
    <scope>NUCLEOTIDE SEQUENCE</scope>
    <source>
        <strain evidence="1">Doubled-haploid Pahang</strain>
    </source>
</reference>
<evidence type="ECO:0000313" key="1">
    <source>
        <dbReference type="EMBL" id="CAG1847561.1"/>
    </source>
</evidence>
<name>A0A804JL24_MUSAM</name>
<dbReference type="EnsemblPlants" id="Ma06_t27400.1">
    <property type="protein sequence ID" value="Ma06_p27400.1"/>
    <property type="gene ID" value="Ma06_g27400"/>
</dbReference>
<dbReference type="EMBL" id="HG996471">
    <property type="protein sequence ID" value="CAG1847561.1"/>
    <property type="molecule type" value="Genomic_DNA"/>
</dbReference>
<keyword evidence="3" id="KW-1185">Reference proteome</keyword>
<dbReference type="InParanoid" id="A0A804JL24"/>
<dbReference type="Gramene" id="Ma06_t27400.1">
    <property type="protein sequence ID" value="Ma06_p27400.1"/>
    <property type="gene ID" value="Ma06_g27400"/>
</dbReference>
<reference evidence="2" key="2">
    <citation type="submission" date="2021-05" db="UniProtKB">
        <authorList>
            <consortium name="EnsemblPlants"/>
        </authorList>
    </citation>
    <scope>IDENTIFICATION</scope>
    <source>
        <strain evidence="2">subsp. malaccensis</strain>
    </source>
</reference>
<protein>
    <submittedName>
        <fullName evidence="1">(wild Malaysian banana) hypothetical protein</fullName>
    </submittedName>
</protein>
<organism evidence="2 3">
    <name type="scientific">Musa acuminata subsp. malaccensis</name>
    <name type="common">Wild banana</name>
    <name type="synonym">Musa malaccensis</name>
    <dbReference type="NCBI Taxonomy" id="214687"/>
    <lineage>
        <taxon>Eukaryota</taxon>
        <taxon>Viridiplantae</taxon>
        <taxon>Streptophyta</taxon>
        <taxon>Embryophyta</taxon>
        <taxon>Tracheophyta</taxon>
        <taxon>Spermatophyta</taxon>
        <taxon>Magnoliopsida</taxon>
        <taxon>Liliopsida</taxon>
        <taxon>Zingiberales</taxon>
        <taxon>Musaceae</taxon>
        <taxon>Musa</taxon>
    </lineage>
</organism>
<gene>
    <name evidence="1" type="ORF">GSMUA_173560.1</name>
</gene>
<sequence>MTQQARKPMQSQLIAQGEDEMRALHSGRREAVVPRNPDLRFNSTTKTCCREAADDAG</sequence>
<dbReference type="AlphaFoldDB" id="A0A804JL24"/>